<organism evidence="10 11">
    <name type="scientific">Artemia franciscana</name>
    <name type="common">Brine shrimp</name>
    <name type="synonym">Artemia sanfranciscana</name>
    <dbReference type="NCBI Taxonomy" id="6661"/>
    <lineage>
        <taxon>Eukaryota</taxon>
        <taxon>Metazoa</taxon>
        <taxon>Ecdysozoa</taxon>
        <taxon>Arthropoda</taxon>
        <taxon>Crustacea</taxon>
        <taxon>Branchiopoda</taxon>
        <taxon>Anostraca</taxon>
        <taxon>Artemiidae</taxon>
        <taxon>Artemia</taxon>
    </lineage>
</organism>
<keyword evidence="8" id="KW-0636">Prenylation</keyword>
<dbReference type="PANTHER" id="PTHR46149:SF7">
    <property type="entry name" value="GTP-BINDING PROTEIN DI-RAS2"/>
    <property type="match status" value="1"/>
</dbReference>
<name>A0AA88HG51_ARTSF</name>
<comment type="similarity">
    <text evidence="9">Belongs to the small GTPase superfamily. RasD family.</text>
</comment>
<dbReference type="SMART" id="SM00173">
    <property type="entry name" value="RAS"/>
    <property type="match status" value="1"/>
</dbReference>
<keyword evidence="7" id="KW-0449">Lipoprotein</keyword>
<evidence type="ECO:0000313" key="11">
    <source>
        <dbReference type="Proteomes" id="UP001187531"/>
    </source>
</evidence>
<dbReference type="PRINTS" id="PR00449">
    <property type="entry name" value="RASTRNSFRMNG"/>
</dbReference>
<dbReference type="PANTHER" id="PTHR46149">
    <property type="entry name" value="MIP08469P"/>
    <property type="match status" value="1"/>
</dbReference>
<evidence type="ECO:0000256" key="1">
    <source>
        <dbReference type="ARBA" id="ARBA00004193"/>
    </source>
</evidence>
<dbReference type="InterPro" id="IPR052236">
    <property type="entry name" value="Small_GTPase_RasD"/>
</dbReference>
<dbReference type="InterPro" id="IPR027417">
    <property type="entry name" value="P-loop_NTPase"/>
</dbReference>
<keyword evidence="6" id="KW-0472">Membrane</keyword>
<sequence>MPKGRRFSLQPCLLRSPGDGCNSCLEANPSPSTTDLMNSIITESQIPPKKHYKVVIMGAANVGKTSLVSQFLYDTFTTRYKKTVEEYHRADYEIFGIPLTLDILDTSGSYEFPAMRQLSISNSDAFVLTYSLDDEESFKEVERLREQIVDLKGIDVPMVIVANKYDLVDRETLSLAYQTEKRITEDWCHGFVMASAKENSNVVEVFKVLLRKANVRFALSPAVRRRRQSLPGNKAAPQSTGQRFLKIVREEGEKRDPCVIS</sequence>
<keyword evidence="4" id="KW-0547">Nucleotide-binding</keyword>
<dbReference type="FunFam" id="3.40.50.300:FF:000475">
    <property type="entry name" value="GTP-binding protein Rhes"/>
    <property type="match status" value="1"/>
</dbReference>
<dbReference type="AlphaFoldDB" id="A0AA88HG51"/>
<comment type="subcellular location">
    <subcellularLocation>
        <location evidence="1">Cell membrane</location>
        <topology evidence="1">Lipid-anchor</topology>
    </subcellularLocation>
</comment>
<evidence type="ECO:0000256" key="8">
    <source>
        <dbReference type="ARBA" id="ARBA00023289"/>
    </source>
</evidence>
<protein>
    <recommendedName>
        <fullName evidence="12">GTP-binding protein Rhes</fullName>
    </recommendedName>
</protein>
<dbReference type="SMART" id="SM00175">
    <property type="entry name" value="RAB"/>
    <property type="match status" value="1"/>
</dbReference>
<evidence type="ECO:0000256" key="7">
    <source>
        <dbReference type="ARBA" id="ARBA00023288"/>
    </source>
</evidence>
<dbReference type="Pfam" id="PF00071">
    <property type="entry name" value="Ras"/>
    <property type="match status" value="1"/>
</dbReference>
<dbReference type="InterPro" id="IPR005225">
    <property type="entry name" value="Small_GTP-bd"/>
</dbReference>
<keyword evidence="5" id="KW-0342">GTP-binding</keyword>
<dbReference type="SMART" id="SM00174">
    <property type="entry name" value="RHO"/>
    <property type="match status" value="1"/>
</dbReference>
<evidence type="ECO:0000256" key="3">
    <source>
        <dbReference type="ARBA" id="ARBA00022481"/>
    </source>
</evidence>
<dbReference type="PROSITE" id="PS51419">
    <property type="entry name" value="RAB"/>
    <property type="match status" value="1"/>
</dbReference>
<dbReference type="Proteomes" id="UP001187531">
    <property type="component" value="Unassembled WGS sequence"/>
</dbReference>
<dbReference type="GO" id="GO:0003924">
    <property type="term" value="F:GTPase activity"/>
    <property type="evidence" value="ECO:0007669"/>
    <property type="project" value="InterPro"/>
</dbReference>
<proteinExistence type="inferred from homology"/>
<evidence type="ECO:0000313" key="10">
    <source>
        <dbReference type="EMBL" id="KAK2706404.1"/>
    </source>
</evidence>
<dbReference type="GO" id="GO:0005886">
    <property type="term" value="C:plasma membrane"/>
    <property type="evidence" value="ECO:0007669"/>
    <property type="project" value="UniProtKB-SubCell"/>
</dbReference>
<dbReference type="SUPFAM" id="SSF52540">
    <property type="entry name" value="P-loop containing nucleoside triphosphate hydrolases"/>
    <property type="match status" value="1"/>
</dbReference>
<evidence type="ECO:0008006" key="12">
    <source>
        <dbReference type="Google" id="ProtNLM"/>
    </source>
</evidence>
<keyword evidence="3" id="KW-0488">Methylation</keyword>
<dbReference type="InterPro" id="IPR001806">
    <property type="entry name" value="Small_GTPase"/>
</dbReference>
<evidence type="ECO:0000256" key="6">
    <source>
        <dbReference type="ARBA" id="ARBA00023136"/>
    </source>
</evidence>
<keyword evidence="2" id="KW-1003">Cell membrane</keyword>
<comment type="caution">
    <text evidence="10">The sequence shown here is derived from an EMBL/GenBank/DDBJ whole genome shotgun (WGS) entry which is preliminary data.</text>
</comment>
<evidence type="ECO:0000256" key="2">
    <source>
        <dbReference type="ARBA" id="ARBA00022475"/>
    </source>
</evidence>
<keyword evidence="11" id="KW-1185">Reference proteome</keyword>
<dbReference type="EMBL" id="JAVRJZ010000020">
    <property type="protein sequence ID" value="KAK2706404.1"/>
    <property type="molecule type" value="Genomic_DNA"/>
</dbReference>
<reference evidence="10" key="1">
    <citation type="submission" date="2023-07" db="EMBL/GenBank/DDBJ databases">
        <title>Chromosome-level genome assembly of Artemia franciscana.</title>
        <authorList>
            <person name="Jo E."/>
        </authorList>
    </citation>
    <scope>NUCLEOTIDE SEQUENCE</scope>
    <source>
        <tissue evidence="10">Whole body</tissue>
    </source>
</reference>
<accession>A0AA88HG51</accession>
<evidence type="ECO:0000256" key="9">
    <source>
        <dbReference type="ARBA" id="ARBA00038061"/>
    </source>
</evidence>
<evidence type="ECO:0000256" key="5">
    <source>
        <dbReference type="ARBA" id="ARBA00023134"/>
    </source>
</evidence>
<dbReference type="NCBIfam" id="TIGR00231">
    <property type="entry name" value="small_GTP"/>
    <property type="match status" value="1"/>
</dbReference>
<dbReference type="GO" id="GO:0005525">
    <property type="term" value="F:GTP binding"/>
    <property type="evidence" value="ECO:0007669"/>
    <property type="project" value="UniProtKB-KW"/>
</dbReference>
<dbReference type="Gene3D" id="3.40.50.300">
    <property type="entry name" value="P-loop containing nucleotide triphosphate hydrolases"/>
    <property type="match status" value="1"/>
</dbReference>
<evidence type="ECO:0000256" key="4">
    <source>
        <dbReference type="ARBA" id="ARBA00022741"/>
    </source>
</evidence>
<gene>
    <name evidence="10" type="ORF">QYM36_016448</name>
</gene>
<dbReference type="PROSITE" id="PS51420">
    <property type="entry name" value="RHO"/>
    <property type="match status" value="1"/>
</dbReference>
<dbReference type="PROSITE" id="PS51421">
    <property type="entry name" value="RAS"/>
    <property type="match status" value="1"/>
</dbReference>